<dbReference type="AlphaFoldDB" id="A0A165JHZ2"/>
<dbReference type="InParanoid" id="A0A165JHZ2"/>
<evidence type="ECO:0000313" key="3">
    <source>
        <dbReference type="Proteomes" id="UP000076842"/>
    </source>
</evidence>
<reference evidence="2 3" key="1">
    <citation type="journal article" date="2016" name="Mol. Biol. Evol.">
        <title>Comparative Genomics of Early-Diverging Mushroom-Forming Fungi Provides Insights into the Origins of Lignocellulose Decay Capabilities.</title>
        <authorList>
            <person name="Nagy L.G."/>
            <person name="Riley R."/>
            <person name="Tritt A."/>
            <person name="Adam C."/>
            <person name="Daum C."/>
            <person name="Floudas D."/>
            <person name="Sun H."/>
            <person name="Yadav J.S."/>
            <person name="Pangilinan J."/>
            <person name="Larsson K.H."/>
            <person name="Matsuura K."/>
            <person name="Barry K."/>
            <person name="Labutti K."/>
            <person name="Kuo R."/>
            <person name="Ohm R.A."/>
            <person name="Bhattacharya S.S."/>
            <person name="Shirouzu T."/>
            <person name="Yoshinaga Y."/>
            <person name="Martin F.M."/>
            <person name="Grigoriev I.V."/>
            <person name="Hibbett D.S."/>
        </authorList>
    </citation>
    <scope>NUCLEOTIDE SEQUENCE [LARGE SCALE GENOMIC DNA]</scope>
    <source>
        <strain evidence="2 3">HHB12733</strain>
    </source>
</reference>
<proteinExistence type="predicted"/>
<sequence>MSKSRFTPRVRAGARVAQRSGALRRLVSISISICICSGGEQLLSGVRRPVSAHTVKHQAESPPTHAPRQAGVSCAGRLPHSPTLEERKAGRLLMTTLVCVNLGCAVHSSIPLYTMMEEHWPRLGIYLCRRITTTHGAVDVDADELQRAGPCGAGSASRSFVCLATSSAVLRHLPSSAFVSREACREPWRANGAECKLCG</sequence>
<dbReference type="Proteomes" id="UP000076842">
    <property type="component" value="Unassembled WGS sequence"/>
</dbReference>
<accession>A0A165JHZ2</accession>
<protein>
    <submittedName>
        <fullName evidence="2">Uncharacterized protein</fullName>
    </submittedName>
</protein>
<keyword evidence="3" id="KW-1185">Reference proteome</keyword>
<organism evidence="2 3">
    <name type="scientific">Calocera cornea HHB12733</name>
    <dbReference type="NCBI Taxonomy" id="1353952"/>
    <lineage>
        <taxon>Eukaryota</taxon>
        <taxon>Fungi</taxon>
        <taxon>Dikarya</taxon>
        <taxon>Basidiomycota</taxon>
        <taxon>Agaricomycotina</taxon>
        <taxon>Dacrymycetes</taxon>
        <taxon>Dacrymycetales</taxon>
        <taxon>Dacrymycetaceae</taxon>
        <taxon>Calocera</taxon>
    </lineage>
</organism>
<dbReference type="EMBL" id="KV423920">
    <property type="protein sequence ID" value="KZT61860.1"/>
    <property type="molecule type" value="Genomic_DNA"/>
</dbReference>
<feature type="region of interest" description="Disordered" evidence="1">
    <location>
        <begin position="53"/>
        <end position="77"/>
    </location>
</feature>
<name>A0A165JHZ2_9BASI</name>
<gene>
    <name evidence="2" type="ORF">CALCODRAFT_328582</name>
</gene>
<evidence type="ECO:0000313" key="2">
    <source>
        <dbReference type="EMBL" id="KZT61860.1"/>
    </source>
</evidence>
<evidence type="ECO:0000256" key="1">
    <source>
        <dbReference type="SAM" id="MobiDB-lite"/>
    </source>
</evidence>